<evidence type="ECO:0000313" key="2">
    <source>
        <dbReference type="Proteomes" id="UP000050761"/>
    </source>
</evidence>
<dbReference type="WBParaSite" id="HPBE_0000571001-mRNA-1">
    <property type="protein sequence ID" value="HPBE_0000571001-mRNA-1"/>
    <property type="gene ID" value="HPBE_0000571001"/>
</dbReference>
<dbReference type="AlphaFoldDB" id="A0A183FGD6"/>
<reference evidence="3" key="2">
    <citation type="submission" date="2019-09" db="UniProtKB">
        <authorList>
            <consortium name="WormBaseParasite"/>
        </authorList>
    </citation>
    <scope>IDENTIFICATION</scope>
</reference>
<name>A0A183FGD6_HELPZ</name>
<reference evidence="1 2" key="1">
    <citation type="submission" date="2018-11" db="EMBL/GenBank/DDBJ databases">
        <authorList>
            <consortium name="Pathogen Informatics"/>
        </authorList>
    </citation>
    <scope>NUCLEOTIDE SEQUENCE [LARGE SCALE GENOMIC DNA]</scope>
</reference>
<accession>A0A3P8AM46</accession>
<dbReference type="EMBL" id="UZAH01025524">
    <property type="protein sequence ID" value="VDO65558.1"/>
    <property type="molecule type" value="Genomic_DNA"/>
</dbReference>
<keyword evidence="2" id="KW-1185">Reference proteome</keyword>
<accession>A0A183FGD6</accession>
<proteinExistence type="predicted"/>
<dbReference type="Proteomes" id="UP000050761">
    <property type="component" value="Unassembled WGS sequence"/>
</dbReference>
<evidence type="ECO:0000313" key="1">
    <source>
        <dbReference type="EMBL" id="VDO65558.1"/>
    </source>
</evidence>
<sequence length="201" mass="22200">MRGLGTLNLGSREVANLMQRGRIAALCPQETRWKGKKASEIGEWVKLFYNGEDTERNGVGIVVAEFLKDSIGYPEHDKNDLHHTIEEAKVLTTEYYGNQLSRTTIEGNLPDDRRKSTTVPILKQKRDASECSSYRGITLISQTVKFYEPSLASVSSFTRRLTLCEQAFLARLASFALPVEPMLAEPAGPALPADAMPASPA</sequence>
<organism evidence="2 3">
    <name type="scientific">Heligmosomoides polygyrus</name>
    <name type="common">Parasitic roundworm</name>
    <dbReference type="NCBI Taxonomy" id="6339"/>
    <lineage>
        <taxon>Eukaryota</taxon>
        <taxon>Metazoa</taxon>
        <taxon>Ecdysozoa</taxon>
        <taxon>Nematoda</taxon>
        <taxon>Chromadorea</taxon>
        <taxon>Rhabditida</taxon>
        <taxon>Rhabditina</taxon>
        <taxon>Rhabditomorpha</taxon>
        <taxon>Strongyloidea</taxon>
        <taxon>Heligmosomidae</taxon>
        <taxon>Heligmosomoides</taxon>
    </lineage>
</organism>
<gene>
    <name evidence="1" type="ORF">HPBE_LOCUS5711</name>
</gene>
<dbReference type="OrthoDB" id="5847305at2759"/>
<protein>
    <submittedName>
        <fullName evidence="1 3">Uncharacterized protein</fullName>
    </submittedName>
</protein>
<evidence type="ECO:0000313" key="3">
    <source>
        <dbReference type="WBParaSite" id="HPBE_0000571001-mRNA-1"/>
    </source>
</evidence>